<dbReference type="EMBL" id="QGQD01000107">
    <property type="protein sequence ID" value="TLC97835.1"/>
    <property type="molecule type" value="Genomic_DNA"/>
</dbReference>
<dbReference type="Proteomes" id="UP000306509">
    <property type="component" value="Unassembled WGS sequence"/>
</dbReference>
<sequence precursor="true">MKKRILAAILSAAMVMGALAGCGSSSGETSKETQNAGTTADSAADSKTDTDAAATGNNEDGNDTASADSDKPAKKFKILSIWAEDTKEGKLLYNLTKQYQEEVNPNFEFEFELVSANDLTTKVATLVASNDLPDAFAYVAGQPLTELINADKVVNISEQLEKLGVSDQIEEGAVTLLKGLSNTDSIYDLPLGLNIEGFWYNKKVFEDAGVEVPKTWDDLIKVCDTLKEKGVQPMSIGGSEKWPLSRLVNAYVIRTMGVDALTKATSGEISFTDPKFAEAAKQVSDMASKGYFGEGVTTVDQTTAGNMMLAGESAMCYNGSWFTEDITSENNPAGEEGIGYFSIPVVDESVSPITEVPMNCGNILALSKDKYDDATADWLKYFVEHAGDYAMKEMGSVKGYKYTVEGELSPINQVVVDTIDSVTNAATWFEAMMNNETKTAAQDNVQTLANGEMTPEEYMQSIQDAYDLSK</sequence>
<comment type="similarity">
    <text evidence="1">Belongs to the bacterial solute-binding protein 1 family.</text>
</comment>
<keyword evidence="4" id="KW-0732">Signal</keyword>
<organism evidence="5 6">
    <name type="scientific">Robinsoniella peoriensis</name>
    <dbReference type="NCBI Taxonomy" id="180332"/>
    <lineage>
        <taxon>Bacteria</taxon>
        <taxon>Bacillati</taxon>
        <taxon>Bacillota</taxon>
        <taxon>Clostridia</taxon>
        <taxon>Lachnospirales</taxon>
        <taxon>Lachnospiraceae</taxon>
        <taxon>Robinsoniella</taxon>
    </lineage>
</organism>
<dbReference type="SUPFAM" id="SSF53850">
    <property type="entry name" value="Periplasmic binding protein-like II"/>
    <property type="match status" value="1"/>
</dbReference>
<proteinExistence type="inferred from homology"/>
<evidence type="ECO:0000256" key="1">
    <source>
        <dbReference type="ARBA" id="ARBA00008520"/>
    </source>
</evidence>
<evidence type="ECO:0000256" key="4">
    <source>
        <dbReference type="SAM" id="SignalP"/>
    </source>
</evidence>
<evidence type="ECO:0000313" key="6">
    <source>
        <dbReference type="Proteomes" id="UP000306509"/>
    </source>
</evidence>
<reference evidence="5 6" key="1">
    <citation type="journal article" date="2019" name="Anaerobe">
        <title>Detection of Robinsoniella peoriensis in multiple bone samples of a trauma patient.</title>
        <authorList>
            <person name="Schrottner P."/>
            <person name="Hartwich K."/>
            <person name="Bunk B."/>
            <person name="Schober I."/>
            <person name="Helbig S."/>
            <person name="Rudolph W.W."/>
            <person name="Gunzer F."/>
        </authorList>
    </citation>
    <scope>NUCLEOTIDE SEQUENCE [LARGE SCALE GENOMIC DNA]</scope>
    <source>
        <strain evidence="5 6">DSM 106044</strain>
    </source>
</reference>
<gene>
    <name evidence="5" type="primary">msmE_42</name>
    <name evidence="5" type="ORF">DSM106044_05198</name>
</gene>
<name>A0A4U8Q7V8_9FIRM</name>
<protein>
    <submittedName>
        <fullName evidence="5">Multiple sugar-binding protein</fullName>
    </submittedName>
</protein>
<dbReference type="OrthoDB" id="367242at2"/>
<accession>A0A4U8Q7V8</accession>
<dbReference type="AlphaFoldDB" id="A0A4U8Q7V8"/>
<feature type="compositionally biased region" description="Polar residues" evidence="3">
    <location>
        <begin position="23"/>
        <end position="35"/>
    </location>
</feature>
<dbReference type="Pfam" id="PF01547">
    <property type="entry name" value="SBP_bac_1"/>
    <property type="match status" value="1"/>
</dbReference>
<feature type="chain" id="PRO_5038348611" evidence="4">
    <location>
        <begin position="21"/>
        <end position="470"/>
    </location>
</feature>
<keyword evidence="2" id="KW-0813">Transport</keyword>
<comment type="caution">
    <text evidence="5">The sequence shown here is derived from an EMBL/GenBank/DDBJ whole genome shotgun (WGS) entry which is preliminary data.</text>
</comment>
<dbReference type="PANTHER" id="PTHR43649">
    <property type="entry name" value="ARABINOSE-BINDING PROTEIN-RELATED"/>
    <property type="match status" value="1"/>
</dbReference>
<dbReference type="InterPro" id="IPR050490">
    <property type="entry name" value="Bact_solute-bd_prot1"/>
</dbReference>
<feature type="region of interest" description="Disordered" evidence="3">
    <location>
        <begin position="23"/>
        <end position="70"/>
    </location>
</feature>
<feature type="compositionally biased region" description="Polar residues" evidence="3">
    <location>
        <begin position="57"/>
        <end position="67"/>
    </location>
</feature>
<dbReference type="PANTHER" id="PTHR43649:SF29">
    <property type="entry name" value="OSMOPROTECTIVE COMPOUNDS-BINDING PROTEIN GGTB"/>
    <property type="match status" value="1"/>
</dbReference>
<evidence type="ECO:0000313" key="5">
    <source>
        <dbReference type="EMBL" id="TLC97835.1"/>
    </source>
</evidence>
<dbReference type="PROSITE" id="PS51257">
    <property type="entry name" value="PROKAR_LIPOPROTEIN"/>
    <property type="match status" value="1"/>
</dbReference>
<evidence type="ECO:0000256" key="3">
    <source>
        <dbReference type="SAM" id="MobiDB-lite"/>
    </source>
</evidence>
<feature type="signal peptide" evidence="4">
    <location>
        <begin position="1"/>
        <end position="20"/>
    </location>
</feature>
<evidence type="ECO:0000256" key="2">
    <source>
        <dbReference type="ARBA" id="ARBA00022448"/>
    </source>
</evidence>
<dbReference type="InterPro" id="IPR006059">
    <property type="entry name" value="SBP"/>
</dbReference>
<dbReference type="RefSeq" id="WP_070042788.1">
    <property type="nucleotide sequence ID" value="NZ_CABMJZ010000132.1"/>
</dbReference>
<dbReference type="Gene3D" id="3.40.190.10">
    <property type="entry name" value="Periplasmic binding protein-like II"/>
    <property type="match status" value="2"/>
</dbReference>
<dbReference type="STRING" id="180332.GCA_000797495_02303"/>
<keyword evidence="6" id="KW-1185">Reference proteome</keyword>